<proteinExistence type="predicted"/>
<sequence>MNGFKFESLLLLYYLSSLKFDTAYKSSDKLNRMIDNLLITTDDKKLA</sequence>
<protein>
    <submittedName>
        <fullName evidence="1">Uncharacterized protein</fullName>
    </submittedName>
</protein>
<organism evidence="1 2">
    <name type="scientific">Moraxella catarrhalis</name>
    <name type="common">Branhamella catarrhalis</name>
    <dbReference type="NCBI Taxonomy" id="480"/>
    <lineage>
        <taxon>Bacteria</taxon>
        <taxon>Pseudomonadati</taxon>
        <taxon>Pseudomonadota</taxon>
        <taxon>Gammaproteobacteria</taxon>
        <taxon>Moraxellales</taxon>
        <taxon>Moraxellaceae</taxon>
        <taxon>Moraxella</taxon>
    </lineage>
</organism>
<evidence type="ECO:0000313" key="2">
    <source>
        <dbReference type="Proteomes" id="UP000078446"/>
    </source>
</evidence>
<name>A0A7Z0UYS9_MORCA</name>
<comment type="caution">
    <text evidence="1">The sequence shown here is derived from an EMBL/GenBank/DDBJ whole genome shotgun (WGS) entry which is preliminary data.</text>
</comment>
<accession>A0A7Z0UYS9</accession>
<gene>
    <name evidence="1" type="ORF">AO382_1043</name>
</gene>
<evidence type="ECO:0000313" key="1">
    <source>
        <dbReference type="EMBL" id="OAV00925.1"/>
    </source>
</evidence>
<dbReference type="AlphaFoldDB" id="A0A7Z0UYS9"/>
<dbReference type="EMBL" id="LXHE01000009">
    <property type="protein sequence ID" value="OAV00925.1"/>
    <property type="molecule type" value="Genomic_DNA"/>
</dbReference>
<reference evidence="1 2" key="1">
    <citation type="journal article" date="2016" name="Genome Biol. Evol.">
        <title>Comparative Genomic Analyses of the Moraxella catarrhalis Serosensitive and Seroresistant Lineages Demonstrate Their Independent Evolution.</title>
        <authorList>
            <person name="Earl J.P."/>
            <person name="de Vries S.P."/>
            <person name="Ahmed A."/>
            <person name="Powell E."/>
            <person name="Schultz M.P."/>
            <person name="Hermans P.W."/>
            <person name="Hill D.J."/>
            <person name="Zhou Z."/>
            <person name="Constantinidou C.I."/>
            <person name="Hu F.Z."/>
            <person name="Bootsma H.J."/>
            <person name="Ehrlich G.D."/>
        </authorList>
    </citation>
    <scope>NUCLEOTIDE SEQUENCE [LARGE SCALE GENOMIC DNA]</scope>
    <source>
        <strain evidence="1 2">Z7574</strain>
    </source>
</reference>
<dbReference type="Proteomes" id="UP000078446">
    <property type="component" value="Unassembled WGS sequence"/>
</dbReference>